<dbReference type="InterPro" id="IPR058240">
    <property type="entry name" value="rSAM_sf"/>
</dbReference>
<dbReference type="Gene3D" id="3.40.50.280">
    <property type="entry name" value="Cobalamin-binding domain"/>
    <property type="match status" value="1"/>
</dbReference>
<dbReference type="AlphaFoldDB" id="A0A0D2HWE9"/>
<dbReference type="SFLD" id="SFLDG01082">
    <property type="entry name" value="B12-binding_domain_containing"/>
    <property type="match status" value="1"/>
</dbReference>
<dbReference type="Proteomes" id="UP000032233">
    <property type="component" value="Unassembled WGS sequence"/>
</dbReference>
<keyword evidence="4" id="KW-0408">Iron</keyword>
<evidence type="ECO:0000256" key="4">
    <source>
        <dbReference type="ARBA" id="ARBA00023004"/>
    </source>
</evidence>
<dbReference type="InterPro" id="IPR034466">
    <property type="entry name" value="Methyltransferase_Class_B"/>
</dbReference>
<dbReference type="GO" id="GO:0005829">
    <property type="term" value="C:cytosol"/>
    <property type="evidence" value="ECO:0007669"/>
    <property type="project" value="TreeGrafter"/>
</dbReference>
<reference evidence="8 9" key="1">
    <citation type="submission" date="2013-11" db="EMBL/GenBank/DDBJ databases">
        <title>Metagenomic analysis of a methanogenic consortium involved in long chain n-alkane degradation.</title>
        <authorList>
            <person name="Davidova I.A."/>
            <person name="Callaghan A.V."/>
            <person name="Wawrik B."/>
            <person name="Pruitt S."/>
            <person name="Marks C."/>
            <person name="Duncan K.E."/>
            <person name="Suflita J.M."/>
        </authorList>
    </citation>
    <scope>NUCLEOTIDE SEQUENCE [LARGE SCALE GENOMIC DNA]</scope>
    <source>
        <strain evidence="8 9">SPR</strain>
    </source>
</reference>
<organism evidence="8 9">
    <name type="scientific">Dethiosulfatarculus sandiegensis</name>
    <dbReference type="NCBI Taxonomy" id="1429043"/>
    <lineage>
        <taxon>Bacteria</taxon>
        <taxon>Pseudomonadati</taxon>
        <taxon>Thermodesulfobacteriota</taxon>
        <taxon>Desulfarculia</taxon>
        <taxon>Desulfarculales</taxon>
        <taxon>Desulfarculaceae</taxon>
        <taxon>Dethiosulfatarculus</taxon>
    </lineage>
</organism>
<keyword evidence="3" id="KW-0479">Metal-binding</keyword>
<comment type="cofactor">
    <cofactor evidence="1">
        <name>[4Fe-4S] cluster</name>
        <dbReference type="ChEBI" id="CHEBI:49883"/>
    </cofactor>
</comment>
<dbReference type="Pfam" id="PF04055">
    <property type="entry name" value="Radical_SAM"/>
    <property type="match status" value="1"/>
</dbReference>
<keyword evidence="9" id="KW-1185">Reference proteome</keyword>
<dbReference type="PROSITE" id="PS51332">
    <property type="entry name" value="B12_BINDING"/>
    <property type="match status" value="1"/>
</dbReference>
<dbReference type="OrthoDB" id="9762608at2"/>
<dbReference type="PANTHER" id="PTHR43409">
    <property type="entry name" value="ANAEROBIC MAGNESIUM-PROTOPORPHYRIN IX MONOMETHYL ESTER CYCLASE-RELATED"/>
    <property type="match status" value="1"/>
</dbReference>
<dbReference type="SUPFAM" id="SSF102114">
    <property type="entry name" value="Radical SAM enzymes"/>
    <property type="match status" value="1"/>
</dbReference>
<dbReference type="GO" id="GO:0031419">
    <property type="term" value="F:cobalamin binding"/>
    <property type="evidence" value="ECO:0007669"/>
    <property type="project" value="InterPro"/>
</dbReference>
<dbReference type="PROSITE" id="PS51918">
    <property type="entry name" value="RADICAL_SAM"/>
    <property type="match status" value="1"/>
</dbReference>
<evidence type="ECO:0000256" key="5">
    <source>
        <dbReference type="ARBA" id="ARBA00023014"/>
    </source>
</evidence>
<proteinExistence type="predicted"/>
<dbReference type="STRING" id="1429043.X474_07315"/>
<dbReference type="GO" id="GO:0003824">
    <property type="term" value="F:catalytic activity"/>
    <property type="evidence" value="ECO:0007669"/>
    <property type="project" value="InterPro"/>
</dbReference>
<evidence type="ECO:0000256" key="2">
    <source>
        <dbReference type="ARBA" id="ARBA00022691"/>
    </source>
</evidence>
<dbReference type="PANTHER" id="PTHR43409:SF16">
    <property type="entry name" value="SLR0320 PROTEIN"/>
    <property type="match status" value="1"/>
</dbReference>
<dbReference type="InterPro" id="IPR007197">
    <property type="entry name" value="rSAM"/>
</dbReference>
<dbReference type="InParanoid" id="A0A0D2HWE9"/>
<comment type="caution">
    <text evidence="8">The sequence shown here is derived from an EMBL/GenBank/DDBJ whole genome shotgun (WGS) entry which is preliminary data.</text>
</comment>
<feature type="domain" description="Radical SAM core" evidence="7">
    <location>
        <begin position="216"/>
        <end position="478"/>
    </location>
</feature>
<keyword evidence="5" id="KW-0411">Iron-sulfur</keyword>
<dbReference type="InterPro" id="IPR051198">
    <property type="entry name" value="BchE-like"/>
</dbReference>
<feature type="domain" description="B12-binding" evidence="6">
    <location>
        <begin position="16"/>
        <end position="159"/>
    </location>
</feature>
<dbReference type="Gene3D" id="3.80.30.20">
    <property type="entry name" value="tm_1862 like domain"/>
    <property type="match status" value="1"/>
</dbReference>
<dbReference type="CDD" id="cd02068">
    <property type="entry name" value="radical_SAM_B12_BD"/>
    <property type="match status" value="1"/>
</dbReference>
<dbReference type="Pfam" id="PF02310">
    <property type="entry name" value="B12-binding"/>
    <property type="match status" value="1"/>
</dbReference>
<dbReference type="InterPro" id="IPR006638">
    <property type="entry name" value="Elp3/MiaA/NifB-like_rSAM"/>
</dbReference>
<dbReference type="InterPro" id="IPR023404">
    <property type="entry name" value="rSAM_horseshoe"/>
</dbReference>
<keyword evidence="2" id="KW-0949">S-adenosyl-L-methionine</keyword>
<dbReference type="GO" id="GO:0046872">
    <property type="term" value="F:metal ion binding"/>
    <property type="evidence" value="ECO:0007669"/>
    <property type="project" value="UniProtKB-KW"/>
</dbReference>
<dbReference type="GO" id="GO:0051539">
    <property type="term" value="F:4 iron, 4 sulfur cluster binding"/>
    <property type="evidence" value="ECO:0007669"/>
    <property type="project" value="UniProtKB-KW"/>
</dbReference>
<dbReference type="RefSeq" id="WP_044347644.1">
    <property type="nucleotide sequence ID" value="NZ_AZAC01000009.1"/>
</dbReference>
<evidence type="ECO:0000259" key="7">
    <source>
        <dbReference type="PROSITE" id="PS51918"/>
    </source>
</evidence>
<dbReference type="InterPro" id="IPR006158">
    <property type="entry name" value="Cobalamin-bd"/>
</dbReference>
<accession>A0A0D2HWE9</accession>
<evidence type="ECO:0000259" key="6">
    <source>
        <dbReference type="PROSITE" id="PS51332"/>
    </source>
</evidence>
<evidence type="ECO:0000256" key="3">
    <source>
        <dbReference type="ARBA" id="ARBA00022723"/>
    </source>
</evidence>
<name>A0A0D2HWE9_9BACT</name>
<dbReference type="SFLD" id="SFLDG01123">
    <property type="entry name" value="methyltransferase_(Class_B)"/>
    <property type="match status" value="1"/>
</dbReference>
<evidence type="ECO:0000313" key="8">
    <source>
        <dbReference type="EMBL" id="KIX14698.1"/>
    </source>
</evidence>
<sequence length="748" mass="85582">MQFGVKATIAPKQKHQTDILFFFSPYVGHPMPHRFDINLGAAYLAAYLKQKGLTPGFYYGPYDNDPEFGQIMKHLARTTPFSLGFTVYGSNLPETAALCREIKHNYPNLPIIWGGPELRFSPKEILQNHAGIFDYAISGEGEAPLTELLKALQKPGKQGIEKIPGLTFFAPSSGQAHFNPHGKTLWQQNREQAKAGRSLDIYPSPYLSGIIPDNYFKEKPVVSILTSRGCPFRCLYCQFSAQGDHKLKFHSLDRVLAEIKYIHSRVLEKHPRRKEIYIMVYDEALTLSRKRSLEFFNRLLEQKFEPKVKLWVDTRADRVDKKLLALMQRAGAKKINFGLESADPLVLRKIQKISLDRGETNPELQKEKSFIQNVRKAVHWSKKMGMITSVSIITGLPGESMEQARRTVKFVQELEVDLYYHNYLNVLKGTVLAQKAAGLGYEPEKTFKGYIGKYGLGYSKAPFASRKIKPLKNAMAFRRDSRRFNPLLRGFFHAKRMAQLNDRQSLTFPFLVDVGQAPVNPRWLNRVFQELAGLSFSIFWPQKSSLNSKEYENLFHHLGLGNAAFYTRPNASSPDPRLRGREEMDHSTPYLMPCRKYPLKKQQNGRGIFLYLEEKQDLKVFENLLTRHLEPGQGGLAPEKAQRLNFNIFEACRMFAWAGPKCPAGAMTHLYTGPDRDLRPCKHFPALNQKGKIMGLTDMQAKVFEIQEKTYQKRGCHKCPVIEKCPQCVAPHPLTEEEYCSLQKNMHL</sequence>
<dbReference type="SMART" id="SM00729">
    <property type="entry name" value="Elp3"/>
    <property type="match status" value="1"/>
</dbReference>
<evidence type="ECO:0000256" key="1">
    <source>
        <dbReference type="ARBA" id="ARBA00001966"/>
    </source>
</evidence>
<evidence type="ECO:0000313" key="9">
    <source>
        <dbReference type="Proteomes" id="UP000032233"/>
    </source>
</evidence>
<dbReference type="CDD" id="cd01335">
    <property type="entry name" value="Radical_SAM"/>
    <property type="match status" value="1"/>
</dbReference>
<gene>
    <name evidence="8" type="ORF">X474_07315</name>
</gene>
<protein>
    <submittedName>
        <fullName evidence="8">Uncharacterized protein</fullName>
    </submittedName>
</protein>
<dbReference type="SFLD" id="SFLDS00029">
    <property type="entry name" value="Radical_SAM"/>
    <property type="match status" value="1"/>
</dbReference>
<dbReference type="EMBL" id="AZAC01000009">
    <property type="protein sequence ID" value="KIX14698.1"/>
    <property type="molecule type" value="Genomic_DNA"/>
</dbReference>